<feature type="region of interest" description="Disordered" evidence="5">
    <location>
        <begin position="459"/>
        <end position="533"/>
    </location>
</feature>
<feature type="compositionally biased region" description="Acidic residues" evidence="5">
    <location>
        <begin position="173"/>
        <end position="188"/>
    </location>
</feature>
<feature type="compositionally biased region" description="Acidic residues" evidence="5">
    <location>
        <begin position="218"/>
        <end position="243"/>
    </location>
</feature>
<feature type="compositionally biased region" description="Basic residues" evidence="5">
    <location>
        <begin position="64"/>
        <end position="73"/>
    </location>
</feature>
<dbReference type="OrthoDB" id="431825at2759"/>
<feature type="compositionally biased region" description="Basic and acidic residues" evidence="5">
    <location>
        <begin position="74"/>
        <end position="105"/>
    </location>
</feature>
<evidence type="ECO:0000256" key="5">
    <source>
        <dbReference type="SAM" id="MobiDB-lite"/>
    </source>
</evidence>
<dbReference type="FunCoup" id="A0A6I9QY21">
    <property type="interactions" value="2365"/>
</dbReference>
<dbReference type="InterPro" id="IPR012580">
    <property type="entry name" value="NUC153"/>
</dbReference>
<evidence type="ECO:0000256" key="1">
    <source>
        <dbReference type="ARBA" id="ARBA00004604"/>
    </source>
</evidence>
<dbReference type="GO" id="GO:0006364">
    <property type="term" value="P:rRNA processing"/>
    <property type="evidence" value="ECO:0007669"/>
    <property type="project" value="InterPro"/>
</dbReference>
<proteinExistence type="inferred from homology"/>
<organism evidence="8 9">
    <name type="scientific">Elaeis guineensis var. tenera</name>
    <name type="common">Oil palm</name>
    <dbReference type="NCBI Taxonomy" id="51953"/>
    <lineage>
        <taxon>Eukaryota</taxon>
        <taxon>Viridiplantae</taxon>
        <taxon>Streptophyta</taxon>
        <taxon>Embryophyta</taxon>
        <taxon>Tracheophyta</taxon>
        <taxon>Spermatophyta</taxon>
        <taxon>Magnoliopsida</taxon>
        <taxon>Liliopsida</taxon>
        <taxon>Arecaceae</taxon>
        <taxon>Arecoideae</taxon>
        <taxon>Cocoseae</taxon>
        <taxon>Elaeidinae</taxon>
        <taxon>Elaeis</taxon>
    </lineage>
</organism>
<dbReference type="KEGG" id="egu:105041850"/>
<gene>
    <name evidence="9" type="primary">LOC105041850</name>
</gene>
<feature type="compositionally biased region" description="Basic and acidic residues" evidence="5">
    <location>
        <begin position="113"/>
        <end position="133"/>
    </location>
</feature>
<dbReference type="GO" id="GO:0005730">
    <property type="term" value="C:nucleolus"/>
    <property type="evidence" value="ECO:0007669"/>
    <property type="project" value="UniProtKB-SubCell"/>
</dbReference>
<dbReference type="GO" id="GO:0003723">
    <property type="term" value="F:RNA binding"/>
    <property type="evidence" value="ECO:0007669"/>
    <property type="project" value="TreeGrafter"/>
</dbReference>
<dbReference type="AlphaFoldDB" id="A0A6I9QY21"/>
<keyword evidence="3" id="KW-0175">Coiled coil</keyword>
<dbReference type="InterPro" id="IPR056750">
    <property type="entry name" value="RRM_ESF1"/>
</dbReference>
<feature type="region of interest" description="Disordered" evidence="5">
    <location>
        <begin position="707"/>
        <end position="767"/>
    </location>
</feature>
<evidence type="ECO:0000256" key="2">
    <source>
        <dbReference type="ARBA" id="ARBA00009087"/>
    </source>
</evidence>
<evidence type="ECO:0000313" key="8">
    <source>
        <dbReference type="Proteomes" id="UP000504607"/>
    </source>
</evidence>
<feature type="compositionally biased region" description="Basic and acidic residues" evidence="5">
    <location>
        <begin position="616"/>
        <end position="635"/>
    </location>
</feature>
<dbReference type="Pfam" id="PF08159">
    <property type="entry name" value="NUC153"/>
    <property type="match status" value="1"/>
</dbReference>
<feature type="domain" description="NUC153" evidence="6">
    <location>
        <begin position="681"/>
        <end position="705"/>
    </location>
</feature>
<feature type="compositionally biased region" description="Basic residues" evidence="5">
    <location>
        <begin position="655"/>
        <end position="665"/>
    </location>
</feature>
<protein>
    <submittedName>
        <fullName evidence="9">Pre-rRNA-processing protein ESF1</fullName>
    </submittedName>
</protein>
<keyword evidence="8" id="KW-1185">Reference proteome</keyword>
<dbReference type="Proteomes" id="UP000504607">
    <property type="component" value="Chromosome 3"/>
</dbReference>
<accession>A0A6I9QY21</accession>
<feature type="region of interest" description="Disordered" evidence="5">
    <location>
        <begin position="549"/>
        <end position="677"/>
    </location>
</feature>
<feature type="compositionally biased region" description="Basic and acidic residues" evidence="5">
    <location>
        <begin position="51"/>
        <end position="63"/>
    </location>
</feature>
<sequence length="784" mass="89791">MASTANGDKKRKKEKKNKNLREHPENDEFEDIKKKKKNNKKKQRLQPHADPPPREIEDKVMEKHGKKQNKKKDKTKERNRQDGRELESAADIGEEKKKRNSRITDPRFSSAHFDPRFQRMPKRESKVVIDSRFSRMFSEKNFSTSSAPIDKRGKARKEKGVNPLLHYYLHQDEEGDGETETKEEETDELREGSPELPRKASKSAYELEVSEEEKGEKEEDFAASESDESTSTSEEDDYDDDEYSVGSDICQYLMADHKDTPMTDKVTYRLAVVNMDWEHIKAVDLYVVMSSCLPKGGQVLSVAVYPSEFGFKCMEIEAAHGPSGLLDGNEECSDDDSDIYNEKLRTYELNKLRYYYAVVVCDSSATADHIYTTLDGTEFLKTSNVFDLQFIPDTMEFKYPPRDITTEAPTSYKEPDFHTRALQHSKVKLSWEEDEPERTKILRRKFNPNQLDELNEYLASSGDSDEGDDNDGENGFESDDAAASPNGEEKRRIAREKLRALLQSGDDSDADRNDDKDMEITFNTELEDLGKRILEKKDKKSETVWEAVLRKRSEKKKARKRRSKYSSEDDSSDYDVREAPDQPDDFFAEEPSATDTKVSKKCSKELSKTKVKGNRKVRDLSPDMEKEQEASRAELELLLADAQDAEHGPKGYNLKPKKVKGKKGKEKPSDDKLPDVNIADDSRFSALFSSHHFAVDPTDPQFKRSAAYIRQRQRKQQSGAREEATMEEAVNSTEQVPSDDTIPAKDDSLDPTGESLEREKNEFSSTVWSLKRNLSTLKIKSKGR</sequence>
<feature type="compositionally biased region" description="Acidic residues" evidence="5">
    <location>
        <begin position="463"/>
        <end position="480"/>
    </location>
</feature>
<dbReference type="InParanoid" id="A0A6I9QY21"/>
<keyword evidence="4" id="KW-0539">Nucleus</keyword>
<feature type="compositionally biased region" description="Basic residues" evidence="5">
    <location>
        <begin position="34"/>
        <end position="45"/>
    </location>
</feature>
<feature type="region of interest" description="Disordered" evidence="5">
    <location>
        <begin position="1"/>
        <end position="243"/>
    </location>
</feature>
<feature type="compositionally biased region" description="Basic and acidic residues" evidence="5">
    <location>
        <begin position="487"/>
        <end position="499"/>
    </location>
</feature>
<dbReference type="Pfam" id="PF25121">
    <property type="entry name" value="RRM_ESF1"/>
    <property type="match status" value="1"/>
</dbReference>
<dbReference type="PANTHER" id="PTHR12202:SF0">
    <property type="entry name" value="ESF1 HOMOLOG"/>
    <property type="match status" value="1"/>
</dbReference>
<evidence type="ECO:0000259" key="7">
    <source>
        <dbReference type="Pfam" id="PF25121"/>
    </source>
</evidence>
<dbReference type="RefSeq" id="XP_010917202.1">
    <property type="nucleotide sequence ID" value="XM_010918900.3"/>
</dbReference>
<evidence type="ECO:0000256" key="3">
    <source>
        <dbReference type="ARBA" id="ARBA00023054"/>
    </source>
</evidence>
<feature type="compositionally biased region" description="Basic and acidic residues" evidence="5">
    <location>
        <begin position="510"/>
        <end position="519"/>
    </location>
</feature>
<feature type="compositionally biased region" description="Basic residues" evidence="5">
    <location>
        <begin position="552"/>
        <end position="564"/>
    </location>
</feature>
<feature type="compositionally biased region" description="Basic and acidic residues" evidence="5">
    <location>
        <begin position="189"/>
        <end position="198"/>
    </location>
</feature>
<evidence type="ECO:0000259" key="6">
    <source>
        <dbReference type="Pfam" id="PF08159"/>
    </source>
</evidence>
<feature type="domain" description="ESF1 RRM" evidence="7">
    <location>
        <begin position="267"/>
        <end position="406"/>
    </location>
</feature>
<reference evidence="9" key="1">
    <citation type="submission" date="2025-08" db="UniProtKB">
        <authorList>
            <consortium name="RefSeq"/>
        </authorList>
    </citation>
    <scope>IDENTIFICATION</scope>
</reference>
<comment type="similarity">
    <text evidence="2">Belongs to the ESF1 family.</text>
</comment>
<evidence type="ECO:0000313" key="9">
    <source>
        <dbReference type="RefSeq" id="XP_010917202.1"/>
    </source>
</evidence>
<feature type="compositionally biased region" description="Basic and acidic residues" evidence="5">
    <location>
        <begin position="17"/>
        <end position="26"/>
    </location>
</feature>
<comment type="subcellular location">
    <subcellularLocation>
        <location evidence="1">Nucleus</location>
        <location evidence="1">Nucleolus</location>
    </subcellularLocation>
</comment>
<dbReference type="PANTHER" id="PTHR12202">
    <property type="entry name" value="ESF1 HOMOLOG"/>
    <property type="match status" value="1"/>
</dbReference>
<dbReference type="GeneID" id="105041850"/>
<evidence type="ECO:0000256" key="4">
    <source>
        <dbReference type="ARBA" id="ARBA00023242"/>
    </source>
</evidence>
<name>A0A6I9QY21_ELAGV</name>
<dbReference type="InterPro" id="IPR039754">
    <property type="entry name" value="Esf1"/>
</dbReference>